<keyword evidence="2 5" id="KW-0802">TPR repeat</keyword>
<evidence type="ECO:0000256" key="6">
    <source>
        <dbReference type="SAM" id="MobiDB-lite"/>
    </source>
</evidence>
<feature type="region of interest" description="Disordered" evidence="6">
    <location>
        <begin position="42"/>
        <end position="94"/>
    </location>
</feature>
<feature type="region of interest" description="Disordered" evidence="6">
    <location>
        <begin position="113"/>
        <end position="143"/>
    </location>
</feature>
<dbReference type="PANTHER" id="PTHR46423">
    <property type="entry name" value="RNA POLYMERASE II-ASSOCIATED PROTEIN 3"/>
    <property type="match status" value="1"/>
</dbReference>
<evidence type="ECO:0000256" key="3">
    <source>
        <dbReference type="ARBA" id="ARBA00038275"/>
    </source>
</evidence>
<feature type="compositionally biased region" description="Polar residues" evidence="6">
    <location>
        <begin position="498"/>
        <end position="512"/>
    </location>
</feature>
<evidence type="ECO:0000313" key="8">
    <source>
        <dbReference type="EMBL" id="KAK9525528.1"/>
    </source>
</evidence>
<proteinExistence type="inferred from homology"/>
<dbReference type="Pfam" id="PF13181">
    <property type="entry name" value="TPR_8"/>
    <property type="match status" value="1"/>
</dbReference>
<evidence type="ECO:0000256" key="2">
    <source>
        <dbReference type="ARBA" id="ARBA00022803"/>
    </source>
</evidence>
<evidence type="ECO:0000313" key="9">
    <source>
        <dbReference type="Proteomes" id="UP001488805"/>
    </source>
</evidence>
<dbReference type="Proteomes" id="UP001488805">
    <property type="component" value="Unassembled WGS sequence"/>
</dbReference>
<feature type="repeat" description="TPR" evidence="5">
    <location>
        <begin position="359"/>
        <end position="392"/>
    </location>
</feature>
<dbReference type="Pfam" id="PF13432">
    <property type="entry name" value="TPR_16"/>
    <property type="match status" value="2"/>
</dbReference>
<feature type="compositionally biased region" description="Low complexity" evidence="6">
    <location>
        <begin position="257"/>
        <end position="272"/>
    </location>
</feature>
<evidence type="ECO:0000259" key="7">
    <source>
        <dbReference type="Pfam" id="PF13877"/>
    </source>
</evidence>
<dbReference type="Pfam" id="PF00515">
    <property type="entry name" value="TPR_1"/>
    <property type="match status" value="1"/>
</dbReference>
<feature type="compositionally biased region" description="Basic and acidic residues" evidence="6">
    <location>
        <begin position="84"/>
        <end position="94"/>
    </location>
</feature>
<feature type="compositionally biased region" description="Basic residues" evidence="6">
    <location>
        <begin position="66"/>
        <end position="76"/>
    </location>
</feature>
<feature type="compositionally biased region" description="Basic and acidic residues" evidence="6">
    <location>
        <begin position="277"/>
        <end position="295"/>
    </location>
</feature>
<accession>A0AAW1ETE1</accession>
<dbReference type="InterPro" id="IPR051966">
    <property type="entry name" value="RPAP3"/>
</dbReference>
<dbReference type="Pfam" id="PF13877">
    <property type="entry name" value="RPAP3_C"/>
    <property type="match status" value="1"/>
</dbReference>
<feature type="compositionally biased region" description="Acidic residues" evidence="6">
    <location>
        <begin position="125"/>
        <end position="134"/>
    </location>
</feature>
<dbReference type="Gene3D" id="1.25.40.10">
    <property type="entry name" value="Tetratricopeptide repeat domain"/>
    <property type="match status" value="2"/>
</dbReference>
<reference evidence="8 9" key="1">
    <citation type="journal article" date="2024" name="Genome Biol. Evol.">
        <title>Chromosome-level genome assembly of the viviparous eelpout Zoarces viviparus.</title>
        <authorList>
            <person name="Fuhrmann N."/>
            <person name="Brasseur M.V."/>
            <person name="Bakowski C.E."/>
            <person name="Podsiadlowski L."/>
            <person name="Prost S."/>
            <person name="Krehenwinkel H."/>
            <person name="Mayer C."/>
        </authorList>
    </citation>
    <scope>NUCLEOTIDE SEQUENCE [LARGE SCALE GENOMIC DNA]</scope>
    <source>
        <strain evidence="8">NO-MEL_2022_Ind0_liver</strain>
    </source>
</reference>
<feature type="repeat" description="TPR" evidence="5">
    <location>
        <begin position="207"/>
        <end position="240"/>
    </location>
</feature>
<dbReference type="PANTHER" id="PTHR46423:SF1">
    <property type="entry name" value="RNA POLYMERASE II-ASSOCIATED PROTEIN 3"/>
    <property type="match status" value="1"/>
</dbReference>
<protein>
    <recommendedName>
        <fullName evidence="4">RNA polymerase II-associated protein 3</fullName>
    </recommendedName>
</protein>
<comment type="similarity">
    <text evidence="3">Belongs to the RPAP3 family.</text>
</comment>
<dbReference type="GO" id="GO:0101031">
    <property type="term" value="C:protein folding chaperone complex"/>
    <property type="evidence" value="ECO:0007669"/>
    <property type="project" value="TreeGrafter"/>
</dbReference>
<evidence type="ECO:0000256" key="5">
    <source>
        <dbReference type="PROSITE-ProRule" id="PRU00339"/>
    </source>
</evidence>
<name>A0AAW1ETE1_ZOAVI</name>
<comment type="caution">
    <text evidence="8">The sequence shown here is derived from an EMBL/GenBank/DDBJ whole genome shotgun (WGS) entry which is preliminary data.</text>
</comment>
<evidence type="ECO:0000256" key="4">
    <source>
        <dbReference type="ARBA" id="ARBA00040133"/>
    </source>
</evidence>
<dbReference type="PROSITE" id="PS50293">
    <property type="entry name" value="TPR_REGION"/>
    <property type="match status" value="1"/>
</dbReference>
<dbReference type="SUPFAM" id="SSF48452">
    <property type="entry name" value="TPR-like"/>
    <property type="match status" value="2"/>
</dbReference>
<sequence>MSGGNKAIELQLQMRQNAEDLHSFMADLDSWETDIKKKDDELRTGGLQEAQKTLPPVRNKDYKTKTRERKKKKKKKEPTGGGDAKAEEPKEDSRIKAYDYRSWDKFDVDKALSEMDKEESPAESNESDCEEATADQEKALSEREKGNAFFKDGKYDDAVECYTRGMAADPYNPGLPTNRATSFFRLKKYAVAESDCNLAIALDSNYFKAYARRGAARFALKKYESALEDYETVLKLDPGNVEAENEVKTIKETLSHQAPAAPSGAPQPQEAPTADPEQQRLMEEQQRRQEAAVQKDRGNAYFKEGKYEAAVECYSRGMEADGMNVLLPANRAMAFLKLEKYKDAEEDCTKAISLDSAYSKAFARRATARVALGKVEEAKQDFQEVLKLEPGNKQALNELQKLQIDVTSSGLLQTPDGTQRRTVQPIDKPTHLRAAKPLRRIDIEEVSGEATVSEVESGGSKFFVQEAPKEAEEESSPLSTSPIAKMIKIEEITEVLSHTSDQLPVSRQTKQPAQREAVHSPEPSPGSPPTSTGADPPPPPTSSFQLEADLRTIGNQPEFIYRYLRQIKPEAFTSIFRNSLEPNILNQLLRTLHGFYIKNEAAAVTLGILSSLASVRRFDMAVMFLSSPEKKVLKELFDFLHQAELEGSSVAALQKKYGV</sequence>
<feature type="repeat" description="TPR" evidence="5">
    <location>
        <begin position="139"/>
        <end position="172"/>
    </location>
</feature>
<keyword evidence="9" id="KW-1185">Reference proteome</keyword>
<feature type="repeat" description="TPR" evidence="5">
    <location>
        <begin position="291"/>
        <end position="324"/>
    </location>
</feature>
<feature type="region of interest" description="Disordered" evidence="6">
    <location>
        <begin position="255"/>
        <end position="295"/>
    </location>
</feature>
<dbReference type="InterPro" id="IPR025986">
    <property type="entry name" value="RPAP3-like_C"/>
</dbReference>
<dbReference type="InterPro" id="IPR019734">
    <property type="entry name" value="TPR_rpt"/>
</dbReference>
<feature type="domain" description="RNA-polymerase II-associated protein 3-like C-terminal" evidence="7">
    <location>
        <begin position="539"/>
        <end position="630"/>
    </location>
</feature>
<dbReference type="EMBL" id="JBCEZU010000134">
    <property type="protein sequence ID" value="KAK9525528.1"/>
    <property type="molecule type" value="Genomic_DNA"/>
</dbReference>
<keyword evidence="1" id="KW-0677">Repeat</keyword>
<dbReference type="AlphaFoldDB" id="A0AAW1ETE1"/>
<organism evidence="8 9">
    <name type="scientific">Zoarces viviparus</name>
    <name type="common">Viviparous eelpout</name>
    <name type="synonym">Blennius viviparus</name>
    <dbReference type="NCBI Taxonomy" id="48416"/>
    <lineage>
        <taxon>Eukaryota</taxon>
        <taxon>Metazoa</taxon>
        <taxon>Chordata</taxon>
        <taxon>Craniata</taxon>
        <taxon>Vertebrata</taxon>
        <taxon>Euteleostomi</taxon>
        <taxon>Actinopterygii</taxon>
        <taxon>Neopterygii</taxon>
        <taxon>Teleostei</taxon>
        <taxon>Neoteleostei</taxon>
        <taxon>Acanthomorphata</taxon>
        <taxon>Eupercaria</taxon>
        <taxon>Perciformes</taxon>
        <taxon>Cottioidei</taxon>
        <taxon>Zoarcales</taxon>
        <taxon>Zoarcidae</taxon>
        <taxon>Zoarcinae</taxon>
        <taxon>Zoarces</taxon>
    </lineage>
</organism>
<evidence type="ECO:0000256" key="1">
    <source>
        <dbReference type="ARBA" id="ARBA00022737"/>
    </source>
</evidence>
<dbReference type="PROSITE" id="PS50005">
    <property type="entry name" value="TPR"/>
    <property type="match status" value="4"/>
</dbReference>
<feature type="region of interest" description="Disordered" evidence="6">
    <location>
        <begin position="498"/>
        <end position="545"/>
    </location>
</feature>
<gene>
    <name evidence="8" type="ORF">VZT92_016223</name>
</gene>
<dbReference type="InterPro" id="IPR011990">
    <property type="entry name" value="TPR-like_helical_dom_sf"/>
</dbReference>
<dbReference type="SMART" id="SM00028">
    <property type="entry name" value="TPR"/>
    <property type="match status" value="6"/>
</dbReference>